<dbReference type="EMBL" id="MT145203">
    <property type="protein sequence ID" value="QJI05479.1"/>
    <property type="molecule type" value="Genomic_DNA"/>
</dbReference>
<dbReference type="EMBL" id="MT144461">
    <property type="protein sequence ID" value="QJA53904.1"/>
    <property type="molecule type" value="Genomic_DNA"/>
</dbReference>
<gene>
    <name evidence="2" type="ORF">TM448A04160_0004</name>
    <name evidence="3" type="ORF">TM448B01188_0019</name>
</gene>
<name>A0A6H2A264_9ZZZZ</name>
<protein>
    <submittedName>
        <fullName evidence="2">Uncharacterized protein</fullName>
    </submittedName>
</protein>
<feature type="compositionally biased region" description="Basic and acidic residues" evidence="1">
    <location>
        <begin position="80"/>
        <end position="91"/>
    </location>
</feature>
<feature type="region of interest" description="Disordered" evidence="1">
    <location>
        <begin position="53"/>
        <end position="108"/>
    </location>
</feature>
<feature type="compositionally biased region" description="Basic residues" evidence="1">
    <location>
        <begin position="92"/>
        <end position="101"/>
    </location>
</feature>
<sequence>MANPEACELWIEQRIEEEQDKGTSHPEIGRIIGAEIVKLFEAKIQARTIEQRSRRIVATNVAAPPTPESSNENQDNQDSEPEHGGYREGAGRKPKYHRPTIPKKENPSDDIYTEAFLDAFNTLFTILKNAKRLGWKDVSREAAMKHLAVLYDLLTIN</sequence>
<proteinExistence type="predicted"/>
<evidence type="ECO:0000256" key="1">
    <source>
        <dbReference type="SAM" id="MobiDB-lite"/>
    </source>
</evidence>
<accession>A0A6H2A264</accession>
<evidence type="ECO:0000313" key="3">
    <source>
        <dbReference type="EMBL" id="QJI05479.1"/>
    </source>
</evidence>
<dbReference type="AlphaFoldDB" id="A0A6H2A264"/>
<reference evidence="2" key="1">
    <citation type="submission" date="2020-03" db="EMBL/GenBank/DDBJ databases">
        <title>The deep terrestrial virosphere.</title>
        <authorList>
            <person name="Holmfeldt K."/>
            <person name="Nilsson E."/>
            <person name="Simone D."/>
            <person name="Lopez-Fernandez M."/>
            <person name="Wu X."/>
            <person name="de Brujin I."/>
            <person name="Lundin D."/>
            <person name="Andersson A."/>
            <person name="Bertilsson S."/>
            <person name="Dopson M."/>
        </authorList>
    </citation>
    <scope>NUCLEOTIDE SEQUENCE</scope>
    <source>
        <strain evidence="2">TM448A04160</strain>
        <strain evidence="3">TM448B01188</strain>
    </source>
</reference>
<evidence type="ECO:0000313" key="2">
    <source>
        <dbReference type="EMBL" id="QJA53904.1"/>
    </source>
</evidence>
<organism evidence="2">
    <name type="scientific">viral metagenome</name>
    <dbReference type="NCBI Taxonomy" id="1070528"/>
    <lineage>
        <taxon>unclassified sequences</taxon>
        <taxon>metagenomes</taxon>
        <taxon>organismal metagenomes</taxon>
    </lineage>
</organism>